<reference evidence="2 3" key="1">
    <citation type="submission" date="2019-10" db="EMBL/GenBank/DDBJ databases">
        <title>Whole genome shotgun sequence of Acrocarpospora macrocephala NBRC 16266.</title>
        <authorList>
            <person name="Ichikawa N."/>
            <person name="Kimura A."/>
            <person name="Kitahashi Y."/>
            <person name="Komaki H."/>
            <person name="Oguchi A."/>
        </authorList>
    </citation>
    <scope>NUCLEOTIDE SEQUENCE [LARGE SCALE GENOMIC DNA]</scope>
    <source>
        <strain evidence="2 3">NBRC 16266</strain>
    </source>
</reference>
<keyword evidence="1" id="KW-1133">Transmembrane helix</keyword>
<evidence type="ECO:0000256" key="1">
    <source>
        <dbReference type="SAM" id="Phobius"/>
    </source>
</evidence>
<keyword evidence="1" id="KW-0472">Membrane</keyword>
<organism evidence="2 3">
    <name type="scientific">Acrocarpospora macrocephala</name>
    <dbReference type="NCBI Taxonomy" id="150177"/>
    <lineage>
        <taxon>Bacteria</taxon>
        <taxon>Bacillati</taxon>
        <taxon>Actinomycetota</taxon>
        <taxon>Actinomycetes</taxon>
        <taxon>Streptosporangiales</taxon>
        <taxon>Streptosporangiaceae</taxon>
        <taxon>Acrocarpospora</taxon>
    </lineage>
</organism>
<evidence type="ECO:0000313" key="2">
    <source>
        <dbReference type="EMBL" id="GES10317.1"/>
    </source>
</evidence>
<evidence type="ECO:0000313" key="3">
    <source>
        <dbReference type="Proteomes" id="UP000331127"/>
    </source>
</evidence>
<dbReference type="EMBL" id="BLAE01000021">
    <property type="protein sequence ID" value="GES10317.1"/>
    <property type="molecule type" value="Genomic_DNA"/>
</dbReference>
<dbReference type="AlphaFoldDB" id="A0A5M3WM15"/>
<proteinExistence type="predicted"/>
<feature type="transmembrane region" description="Helical" evidence="1">
    <location>
        <begin position="33"/>
        <end position="50"/>
    </location>
</feature>
<keyword evidence="1" id="KW-0812">Transmembrane</keyword>
<name>A0A5M3WM15_9ACTN</name>
<accession>A0A5M3WM15</accession>
<comment type="caution">
    <text evidence="2">The sequence shown here is derived from an EMBL/GenBank/DDBJ whole genome shotgun (WGS) entry which is preliminary data.</text>
</comment>
<dbReference type="Proteomes" id="UP000331127">
    <property type="component" value="Unassembled WGS sequence"/>
</dbReference>
<protein>
    <submittedName>
        <fullName evidence="2">Uncharacterized protein</fullName>
    </submittedName>
</protein>
<keyword evidence="3" id="KW-1185">Reference proteome</keyword>
<sequence length="60" mass="6233">MDPTIIVAIITGVTGLIAALARASAQRRRSSAIVKAASILGAATVGGIFLNSRNKRNRSR</sequence>
<gene>
    <name evidence="2" type="ORF">Amac_039140</name>
</gene>
<dbReference type="RefSeq" id="WP_155355765.1">
    <property type="nucleotide sequence ID" value="NZ_BAAAHL010000014.1"/>
</dbReference>